<accession>A0A4C1YCY6</accession>
<sequence length="74" mass="8252">MQSYCYFQQRSRTNVVLAQAHNRRGPAAAAERTNNSPNYVDVGELSPRDLRRAAVVRSETDHGMPNMALSASLF</sequence>
<keyword evidence="2" id="KW-1185">Reference proteome</keyword>
<dbReference type="EMBL" id="BGZK01001153">
    <property type="protein sequence ID" value="GBP72702.1"/>
    <property type="molecule type" value="Genomic_DNA"/>
</dbReference>
<protein>
    <submittedName>
        <fullName evidence="1">Uncharacterized protein</fullName>
    </submittedName>
</protein>
<gene>
    <name evidence="1" type="ORF">EVAR_52181_1</name>
</gene>
<proteinExistence type="predicted"/>
<organism evidence="1 2">
    <name type="scientific">Eumeta variegata</name>
    <name type="common">Bagworm moth</name>
    <name type="synonym">Eumeta japonica</name>
    <dbReference type="NCBI Taxonomy" id="151549"/>
    <lineage>
        <taxon>Eukaryota</taxon>
        <taxon>Metazoa</taxon>
        <taxon>Ecdysozoa</taxon>
        <taxon>Arthropoda</taxon>
        <taxon>Hexapoda</taxon>
        <taxon>Insecta</taxon>
        <taxon>Pterygota</taxon>
        <taxon>Neoptera</taxon>
        <taxon>Endopterygota</taxon>
        <taxon>Lepidoptera</taxon>
        <taxon>Glossata</taxon>
        <taxon>Ditrysia</taxon>
        <taxon>Tineoidea</taxon>
        <taxon>Psychidae</taxon>
        <taxon>Oiketicinae</taxon>
        <taxon>Eumeta</taxon>
    </lineage>
</organism>
<dbReference type="AlphaFoldDB" id="A0A4C1YCY6"/>
<reference evidence="1 2" key="1">
    <citation type="journal article" date="2019" name="Commun. Biol.">
        <title>The bagworm genome reveals a unique fibroin gene that provides high tensile strength.</title>
        <authorList>
            <person name="Kono N."/>
            <person name="Nakamura H."/>
            <person name="Ohtoshi R."/>
            <person name="Tomita M."/>
            <person name="Numata K."/>
            <person name="Arakawa K."/>
        </authorList>
    </citation>
    <scope>NUCLEOTIDE SEQUENCE [LARGE SCALE GENOMIC DNA]</scope>
</reference>
<evidence type="ECO:0000313" key="1">
    <source>
        <dbReference type="EMBL" id="GBP72702.1"/>
    </source>
</evidence>
<dbReference type="Proteomes" id="UP000299102">
    <property type="component" value="Unassembled WGS sequence"/>
</dbReference>
<name>A0A4C1YCY6_EUMVA</name>
<comment type="caution">
    <text evidence="1">The sequence shown here is derived from an EMBL/GenBank/DDBJ whole genome shotgun (WGS) entry which is preliminary data.</text>
</comment>
<evidence type="ECO:0000313" key="2">
    <source>
        <dbReference type="Proteomes" id="UP000299102"/>
    </source>
</evidence>